<dbReference type="InterPro" id="IPR006059">
    <property type="entry name" value="SBP"/>
</dbReference>
<keyword evidence="7" id="KW-0813">Transport</keyword>
<dbReference type="PANTHER" id="PTHR43649:SF33">
    <property type="entry name" value="POLYGALACTURONAN_RHAMNOGALACTURONAN-BINDING PROTEIN YTCQ"/>
    <property type="match status" value="1"/>
</dbReference>
<evidence type="ECO:0000256" key="3">
    <source>
        <dbReference type="ARBA" id="ARBA00023136"/>
    </source>
</evidence>
<dbReference type="CDD" id="cd14747">
    <property type="entry name" value="PBP2_MalE"/>
    <property type="match status" value="1"/>
</dbReference>
<evidence type="ECO:0000256" key="4">
    <source>
        <dbReference type="ARBA" id="ARBA00023139"/>
    </source>
</evidence>
<dbReference type="Gene3D" id="3.40.190.10">
    <property type="entry name" value="Periplasmic binding protein-like II"/>
    <property type="match status" value="2"/>
</dbReference>
<evidence type="ECO:0000256" key="5">
    <source>
        <dbReference type="ARBA" id="ARBA00023288"/>
    </source>
</evidence>
<dbReference type="SUPFAM" id="SSF53850">
    <property type="entry name" value="Periplasmic binding protein-like II"/>
    <property type="match status" value="1"/>
</dbReference>
<evidence type="ECO:0000313" key="8">
    <source>
        <dbReference type="Proteomes" id="UP000737402"/>
    </source>
</evidence>
<keyword evidence="4" id="KW-0564">Palmitate</keyword>
<evidence type="ECO:0000256" key="1">
    <source>
        <dbReference type="ARBA" id="ARBA00022475"/>
    </source>
</evidence>
<organism evidence="7 8">
    <name type="scientific">Sutcliffiella tianshenii</name>
    <dbReference type="NCBI Taxonomy" id="1463404"/>
    <lineage>
        <taxon>Bacteria</taxon>
        <taxon>Bacillati</taxon>
        <taxon>Bacillota</taxon>
        <taxon>Bacilli</taxon>
        <taxon>Bacillales</taxon>
        <taxon>Bacillaceae</taxon>
        <taxon>Sutcliffiella</taxon>
    </lineage>
</organism>
<dbReference type="RefSeq" id="WP_239582657.1">
    <property type="nucleotide sequence ID" value="NZ_JAFBED010000001.1"/>
</dbReference>
<reference evidence="7 8" key="1">
    <citation type="submission" date="2021-01" db="EMBL/GenBank/DDBJ databases">
        <title>Genomic Encyclopedia of Type Strains, Phase IV (KMG-IV): sequencing the most valuable type-strain genomes for metagenomic binning, comparative biology and taxonomic classification.</title>
        <authorList>
            <person name="Goeker M."/>
        </authorList>
    </citation>
    <scope>NUCLEOTIDE SEQUENCE [LARGE SCALE GENOMIC DNA]</scope>
    <source>
        <strain evidence="7 8">DSM 25879</strain>
    </source>
</reference>
<dbReference type="Pfam" id="PF01547">
    <property type="entry name" value="SBP_bac_1"/>
    <property type="match status" value="1"/>
</dbReference>
<keyword evidence="1" id="KW-1003">Cell membrane</keyword>
<accession>A0ABS2NV26</accession>
<dbReference type="Proteomes" id="UP000737402">
    <property type="component" value="Unassembled WGS sequence"/>
</dbReference>
<evidence type="ECO:0000313" key="7">
    <source>
        <dbReference type="EMBL" id="MBM7618510.1"/>
    </source>
</evidence>
<evidence type="ECO:0000256" key="2">
    <source>
        <dbReference type="ARBA" id="ARBA00022729"/>
    </source>
</evidence>
<evidence type="ECO:0000256" key="6">
    <source>
        <dbReference type="SAM" id="SignalP"/>
    </source>
</evidence>
<name>A0ABS2NV26_9BACI</name>
<gene>
    <name evidence="7" type="ORF">JOC95_000352</name>
</gene>
<protein>
    <submittedName>
        <fullName evidence="7">Multiple sugar transport system substrate-binding protein</fullName>
    </submittedName>
</protein>
<keyword evidence="5" id="KW-0449">Lipoprotein</keyword>
<keyword evidence="8" id="KW-1185">Reference proteome</keyword>
<proteinExistence type="predicted"/>
<dbReference type="EMBL" id="JAFBED010000001">
    <property type="protein sequence ID" value="MBM7618510.1"/>
    <property type="molecule type" value="Genomic_DNA"/>
</dbReference>
<feature type="chain" id="PRO_5046188311" evidence="6">
    <location>
        <begin position="25"/>
        <end position="406"/>
    </location>
</feature>
<feature type="signal peptide" evidence="6">
    <location>
        <begin position="1"/>
        <end position="24"/>
    </location>
</feature>
<dbReference type="InterPro" id="IPR050490">
    <property type="entry name" value="Bact_solute-bd_prot1"/>
</dbReference>
<keyword evidence="3" id="KW-0472">Membrane</keyword>
<keyword evidence="2 6" id="KW-0732">Signal</keyword>
<keyword evidence="7" id="KW-0762">Sugar transport</keyword>
<comment type="caution">
    <text evidence="7">The sequence shown here is derived from an EMBL/GenBank/DDBJ whole genome shotgun (WGS) entry which is preliminary data.</text>
</comment>
<dbReference type="PANTHER" id="PTHR43649">
    <property type="entry name" value="ARABINOSE-BINDING PROTEIN-RELATED"/>
    <property type="match status" value="1"/>
</dbReference>
<dbReference type="PROSITE" id="PS51257">
    <property type="entry name" value="PROKAR_LIPOPROTEIN"/>
    <property type="match status" value="1"/>
</dbReference>
<sequence length="406" mass="45542">MKKFKFLFVMMLSFIIILSGCSSNKETSGNSKSLKVWQMGAASWDPLIKEFEKETGIDVEIQAIPWDQAHDKILTAVASGKGPDVLQMGSTQMVQFAGAGAFLDLTDKLDEYPNMASDNFYEGALKTSVIDGKTYGIPWHVDTRLLYYRTDLLGEVGYPEGPETWEDLLDASRQLAARGDDQYSVDLGTDINHIWSYAWQQGWEYDIEKGAENFADPAFKKMVEYYQTFYEEELSQLEKGKDGVQAFADGSKPMFFSGPWMMGIVKEQAPDIDGKWDVRVMPDGGTNKSMIGGSHLSIFHSTKKEEQALDFVNWMASPETQLKWYELGSELPANIKAWEDSAFTDNSMVATFGEQLKNTETPPNIKENNRIGQEVLKMLEQVAHGNKDIDSAIEGLQAEVSKILSE</sequence>